<gene>
    <name evidence="3" type="ORF">PHYBOEH_003238</name>
</gene>
<organism evidence="3 4">
    <name type="scientific">Phytophthora boehmeriae</name>
    <dbReference type="NCBI Taxonomy" id="109152"/>
    <lineage>
        <taxon>Eukaryota</taxon>
        <taxon>Sar</taxon>
        <taxon>Stramenopiles</taxon>
        <taxon>Oomycota</taxon>
        <taxon>Peronosporomycetes</taxon>
        <taxon>Peronosporales</taxon>
        <taxon>Peronosporaceae</taxon>
        <taxon>Phytophthora</taxon>
    </lineage>
</organism>
<dbReference type="Pfam" id="PF00447">
    <property type="entry name" value="HSF_DNA-bind"/>
    <property type="match status" value="1"/>
</dbReference>
<reference evidence="3" key="1">
    <citation type="submission" date="2021-02" db="EMBL/GenBank/DDBJ databases">
        <authorList>
            <person name="Palmer J.M."/>
        </authorList>
    </citation>
    <scope>NUCLEOTIDE SEQUENCE</scope>
    <source>
        <strain evidence="3">SCRP23</strain>
    </source>
</reference>
<dbReference type="Proteomes" id="UP000693981">
    <property type="component" value="Unassembled WGS sequence"/>
</dbReference>
<keyword evidence="4" id="KW-1185">Reference proteome</keyword>
<feature type="domain" description="HSF-type DNA-binding" evidence="2">
    <location>
        <begin position="29"/>
        <end position="114"/>
    </location>
</feature>
<name>A0A8T1XAH8_9STRA</name>
<protein>
    <recommendedName>
        <fullName evidence="2">HSF-type DNA-binding domain-containing protein</fullName>
    </recommendedName>
</protein>
<accession>A0A8T1XAH8</accession>
<dbReference type="GO" id="GO:0043565">
    <property type="term" value="F:sequence-specific DNA binding"/>
    <property type="evidence" value="ECO:0007669"/>
    <property type="project" value="InterPro"/>
</dbReference>
<sequence length="249" mass="28399">MGRRQREESEHSNKKMKRSRRVHDGWRDFLERLYFCLEDGTEQHSLSWIEDGSHFAINQAHESRIEALLGLRVCSVHQALEVLGFECTEELFSEYSIYRHSSFTRGHPDKIEQILAHPTPSPPREQDLTMPNVAYNSDLNPLEVRVTLPDSRSQAWEVTIAPSIHRLEIGKGTGDGGPVIAAWRFAEVGSDVSSLEAFREEMVMDTDRCGSDSEMESPLWWSQRSDFSSICTDDLSDMDALSQISAYYA</sequence>
<dbReference type="AlphaFoldDB" id="A0A8T1XAH8"/>
<keyword evidence="1" id="KW-0238">DNA-binding</keyword>
<dbReference type="GO" id="GO:0003700">
    <property type="term" value="F:DNA-binding transcription factor activity"/>
    <property type="evidence" value="ECO:0007669"/>
    <property type="project" value="InterPro"/>
</dbReference>
<evidence type="ECO:0000313" key="4">
    <source>
        <dbReference type="Proteomes" id="UP000693981"/>
    </source>
</evidence>
<dbReference type="OrthoDB" id="92526at2759"/>
<dbReference type="EMBL" id="JAGDFL010000019">
    <property type="protein sequence ID" value="KAG7401043.1"/>
    <property type="molecule type" value="Genomic_DNA"/>
</dbReference>
<comment type="caution">
    <text evidence="3">The sequence shown here is derived from an EMBL/GenBank/DDBJ whole genome shotgun (WGS) entry which is preliminary data.</text>
</comment>
<evidence type="ECO:0000259" key="2">
    <source>
        <dbReference type="Pfam" id="PF00447"/>
    </source>
</evidence>
<evidence type="ECO:0000256" key="1">
    <source>
        <dbReference type="ARBA" id="ARBA00023125"/>
    </source>
</evidence>
<dbReference type="InterPro" id="IPR000232">
    <property type="entry name" value="HSF_DNA-bd"/>
</dbReference>
<evidence type="ECO:0000313" key="3">
    <source>
        <dbReference type="EMBL" id="KAG7401043.1"/>
    </source>
</evidence>
<proteinExistence type="predicted"/>